<keyword evidence="3" id="KW-1185">Reference proteome</keyword>
<proteinExistence type="predicted"/>
<feature type="transmembrane region" description="Helical" evidence="1">
    <location>
        <begin position="218"/>
        <end position="239"/>
    </location>
</feature>
<feature type="transmembrane region" description="Helical" evidence="1">
    <location>
        <begin position="398"/>
        <end position="420"/>
    </location>
</feature>
<reference evidence="2 3" key="1">
    <citation type="journal article" date="2019" name="Emerg. Microbes Infect.">
        <title>Comprehensive subspecies identification of 175 nontuberculous mycobacteria species based on 7547 genomic profiles.</title>
        <authorList>
            <person name="Matsumoto Y."/>
            <person name="Kinjo T."/>
            <person name="Motooka D."/>
            <person name="Nabeya D."/>
            <person name="Jung N."/>
            <person name="Uechi K."/>
            <person name="Horii T."/>
            <person name="Iida T."/>
            <person name="Fujita J."/>
            <person name="Nakamura S."/>
        </authorList>
    </citation>
    <scope>NUCLEOTIDE SEQUENCE [LARGE SCALE GENOMIC DNA]</scope>
    <source>
        <strain evidence="2 3">JCM 12272</strain>
    </source>
</reference>
<accession>A0A6N4V1U5</accession>
<feature type="transmembrane region" description="Helical" evidence="1">
    <location>
        <begin position="463"/>
        <end position="482"/>
    </location>
</feature>
<gene>
    <name evidence="2" type="ORF">MALV_47970</name>
</gene>
<dbReference type="KEGG" id="malv:MALV_47970"/>
<feature type="transmembrane region" description="Helical" evidence="1">
    <location>
        <begin position="260"/>
        <end position="285"/>
    </location>
</feature>
<feature type="transmembrane region" description="Helical" evidence="1">
    <location>
        <begin position="368"/>
        <end position="386"/>
    </location>
</feature>
<keyword evidence="1" id="KW-1133">Transmembrane helix</keyword>
<evidence type="ECO:0000313" key="3">
    <source>
        <dbReference type="Proteomes" id="UP000466906"/>
    </source>
</evidence>
<feature type="transmembrane region" description="Helical" evidence="1">
    <location>
        <begin position="81"/>
        <end position="102"/>
    </location>
</feature>
<feature type="transmembrane region" description="Helical" evidence="1">
    <location>
        <begin position="327"/>
        <end position="348"/>
    </location>
</feature>
<feature type="transmembrane region" description="Helical" evidence="1">
    <location>
        <begin position="114"/>
        <end position="134"/>
    </location>
</feature>
<feature type="transmembrane region" description="Helical" evidence="1">
    <location>
        <begin position="488"/>
        <end position="506"/>
    </location>
</feature>
<feature type="transmembrane region" description="Helical" evidence="1">
    <location>
        <begin position="297"/>
        <end position="315"/>
    </location>
</feature>
<dbReference type="RefSeq" id="WP_163668282.1">
    <property type="nucleotide sequence ID" value="NZ_AP022565.1"/>
</dbReference>
<name>A0A6N4V1U5_9MYCO</name>
<evidence type="ECO:0000256" key="1">
    <source>
        <dbReference type="SAM" id="Phobius"/>
    </source>
</evidence>
<keyword evidence="1" id="KW-0472">Membrane</keyword>
<dbReference type="AlphaFoldDB" id="A0A6N4V1U5"/>
<dbReference type="Proteomes" id="UP000466906">
    <property type="component" value="Chromosome"/>
</dbReference>
<feature type="transmembrane region" description="Helical" evidence="1">
    <location>
        <begin position="38"/>
        <end position="61"/>
    </location>
</feature>
<feature type="transmembrane region" description="Helical" evidence="1">
    <location>
        <begin position="545"/>
        <end position="561"/>
    </location>
</feature>
<sequence length="586" mass="61478">MDQTPEQVPLSQRLWAPLWQQARHRPARLGPGRIAVPLRILAVLTWLGSVIMLAFGFIPGLFESKDGSLYGGELVFLYSPFWPLLGGLAIGSGAAAAGYVVTATGPDAPRHHAALAWCAGVWVPLIPVLMLAIGRDWQTIPAAVAWLAGAEVVIGCLHVRRRAPRPWVGLVLACLVAAPWIPAIHANLRFGLALNAAKPPPDGELLEMFIADVSTRTYVPGIALAFVGAMATAGVALAAHSRSAVAQQISAHRGGWRLTAIICALAVGVIVLEVSGVAGVSSGFIEDYWGLGHPWTWPHAVLVAVAIAYVTQRSFRTPLVQRGDVAATLAIGVSALAVHILIAIVLIVNLVADAITGPRADSISPPEGLVLLIAWLGLAALVPIALRERWDGTVGQAVARVGLLFLVPVYIGVLGDQLGYHWPVTFWAKAPQVAICLTIIGCVATIFGLLGRPTPISSEMTNRLVLIPLLIVSGASWLPNVIAVPLTPVIAVTAALFALLWALPAVDRDEEHAGSVLTVSAQLLLVAAASAIVSCLPDISAGDPTLAMLLFGVPLSVLLCAKVTQASRLQPVDGRGDLVDVLPTPK</sequence>
<feature type="transmembrane region" description="Helical" evidence="1">
    <location>
        <begin position="166"/>
        <end position="185"/>
    </location>
</feature>
<keyword evidence="1" id="KW-0812">Transmembrane</keyword>
<dbReference type="EMBL" id="AP022565">
    <property type="protein sequence ID" value="BBX29672.1"/>
    <property type="molecule type" value="Genomic_DNA"/>
</dbReference>
<feature type="transmembrane region" description="Helical" evidence="1">
    <location>
        <begin position="140"/>
        <end position="159"/>
    </location>
</feature>
<organism evidence="2 3">
    <name type="scientific">Mycolicibacterium alvei</name>
    <dbReference type="NCBI Taxonomy" id="67081"/>
    <lineage>
        <taxon>Bacteria</taxon>
        <taxon>Bacillati</taxon>
        <taxon>Actinomycetota</taxon>
        <taxon>Actinomycetes</taxon>
        <taxon>Mycobacteriales</taxon>
        <taxon>Mycobacteriaceae</taxon>
        <taxon>Mycolicibacterium</taxon>
    </lineage>
</organism>
<evidence type="ECO:0000313" key="2">
    <source>
        <dbReference type="EMBL" id="BBX29672.1"/>
    </source>
</evidence>
<protein>
    <submittedName>
        <fullName evidence="2">Uncharacterized protein</fullName>
    </submittedName>
</protein>
<feature type="transmembrane region" description="Helical" evidence="1">
    <location>
        <begin position="432"/>
        <end position="451"/>
    </location>
</feature>
<feature type="transmembrane region" description="Helical" evidence="1">
    <location>
        <begin position="513"/>
        <end position="533"/>
    </location>
</feature>